<dbReference type="AlphaFoldDB" id="A0A448WR57"/>
<sequence>MLREEFVQCSSVLAQPRHELSSRRANEVDPISPTEDAHVERIVWAGQLQLILQETLGLAEVLLSDLPGYARFHKVCSFSCMMHFVNAT</sequence>
<protein>
    <submittedName>
        <fullName evidence="1">Uncharacterized protein</fullName>
    </submittedName>
</protein>
<organism evidence="1 2">
    <name type="scientific">Protopolystoma xenopodis</name>
    <dbReference type="NCBI Taxonomy" id="117903"/>
    <lineage>
        <taxon>Eukaryota</taxon>
        <taxon>Metazoa</taxon>
        <taxon>Spiralia</taxon>
        <taxon>Lophotrochozoa</taxon>
        <taxon>Platyhelminthes</taxon>
        <taxon>Monogenea</taxon>
        <taxon>Polyopisthocotylea</taxon>
        <taxon>Polystomatidea</taxon>
        <taxon>Polystomatidae</taxon>
        <taxon>Protopolystoma</taxon>
    </lineage>
</organism>
<dbReference type="OrthoDB" id="10252139at2759"/>
<accession>A0A448WR57</accession>
<proteinExistence type="predicted"/>
<dbReference type="EMBL" id="CAAALY010035804">
    <property type="protein sequence ID" value="VEL18139.1"/>
    <property type="molecule type" value="Genomic_DNA"/>
</dbReference>
<name>A0A448WR57_9PLAT</name>
<keyword evidence="2" id="KW-1185">Reference proteome</keyword>
<comment type="caution">
    <text evidence="1">The sequence shown here is derived from an EMBL/GenBank/DDBJ whole genome shotgun (WGS) entry which is preliminary data.</text>
</comment>
<evidence type="ECO:0000313" key="2">
    <source>
        <dbReference type="Proteomes" id="UP000784294"/>
    </source>
</evidence>
<dbReference type="Proteomes" id="UP000784294">
    <property type="component" value="Unassembled WGS sequence"/>
</dbReference>
<evidence type="ECO:0000313" key="1">
    <source>
        <dbReference type="EMBL" id="VEL18139.1"/>
    </source>
</evidence>
<gene>
    <name evidence="1" type="ORF">PXEA_LOCUS11579</name>
</gene>
<reference evidence="1" key="1">
    <citation type="submission" date="2018-11" db="EMBL/GenBank/DDBJ databases">
        <authorList>
            <consortium name="Pathogen Informatics"/>
        </authorList>
    </citation>
    <scope>NUCLEOTIDE SEQUENCE</scope>
</reference>